<organism evidence="1">
    <name type="scientific">marine sediment metagenome</name>
    <dbReference type="NCBI Taxonomy" id="412755"/>
    <lineage>
        <taxon>unclassified sequences</taxon>
        <taxon>metagenomes</taxon>
        <taxon>ecological metagenomes</taxon>
    </lineage>
</organism>
<proteinExistence type="predicted"/>
<evidence type="ECO:0000313" key="1">
    <source>
        <dbReference type="EMBL" id="GAH77865.1"/>
    </source>
</evidence>
<gene>
    <name evidence="1" type="ORF">S03H2_64323</name>
</gene>
<name>X1J8M9_9ZZZZ</name>
<sequence>MQQKILITAKAAEKIMNGIREGGQWAISKKRKHEEVGSKQETIITLGTLGTLNFRHLT</sequence>
<reference evidence="1" key="1">
    <citation type="journal article" date="2014" name="Front. Microbiol.">
        <title>High frequency of phylogenetically diverse reductive dehalogenase-homologous genes in deep subseafloor sedimentary metagenomes.</title>
        <authorList>
            <person name="Kawai M."/>
            <person name="Futagami T."/>
            <person name="Toyoda A."/>
            <person name="Takaki Y."/>
            <person name="Nishi S."/>
            <person name="Hori S."/>
            <person name="Arai W."/>
            <person name="Tsubouchi T."/>
            <person name="Morono Y."/>
            <person name="Uchiyama I."/>
            <person name="Ito T."/>
            <person name="Fujiyama A."/>
            <person name="Inagaki F."/>
            <person name="Takami H."/>
        </authorList>
    </citation>
    <scope>NUCLEOTIDE SEQUENCE</scope>
    <source>
        <strain evidence="1">Expedition CK06-06</strain>
    </source>
</reference>
<dbReference type="AlphaFoldDB" id="X1J8M9"/>
<protein>
    <submittedName>
        <fullName evidence="1">Uncharacterized protein</fullName>
    </submittedName>
</protein>
<accession>X1J8M9</accession>
<dbReference type="EMBL" id="BARU01041770">
    <property type="protein sequence ID" value="GAH77865.1"/>
    <property type="molecule type" value="Genomic_DNA"/>
</dbReference>
<comment type="caution">
    <text evidence="1">The sequence shown here is derived from an EMBL/GenBank/DDBJ whole genome shotgun (WGS) entry which is preliminary data.</text>
</comment>